<reference evidence="2" key="1">
    <citation type="submission" date="2018-03" db="EMBL/GenBank/DDBJ databases">
        <authorList>
            <person name="Guldener U."/>
        </authorList>
    </citation>
    <scope>NUCLEOTIDE SEQUENCE</scope>
</reference>
<dbReference type="Proteomes" id="UP001187734">
    <property type="component" value="Unassembled WGS sequence"/>
</dbReference>
<evidence type="ECO:0000256" key="1">
    <source>
        <dbReference type="SAM" id="MobiDB-lite"/>
    </source>
</evidence>
<feature type="region of interest" description="Disordered" evidence="1">
    <location>
        <begin position="918"/>
        <end position="966"/>
    </location>
</feature>
<keyword evidence="3" id="KW-1185">Reference proteome</keyword>
<accession>A0AAE8MJ11</accession>
<protein>
    <submittedName>
        <fullName evidence="2">Uncharacterized protein</fullName>
    </submittedName>
</protein>
<evidence type="ECO:0000313" key="3">
    <source>
        <dbReference type="Proteomes" id="UP001187734"/>
    </source>
</evidence>
<name>A0AAE8MJ11_9HYPO</name>
<dbReference type="PANTHER" id="PTHR33099:SF13">
    <property type="entry name" value="F-BOX DOMAIN-CONTAINING PROTEIN-RELATED"/>
    <property type="match status" value="1"/>
</dbReference>
<dbReference type="PANTHER" id="PTHR33099">
    <property type="entry name" value="FE2OG DIOXYGENASE DOMAIN-CONTAINING PROTEIN"/>
    <property type="match status" value="1"/>
</dbReference>
<dbReference type="EMBL" id="ONZP01000434">
    <property type="protein sequence ID" value="SPJ84197.1"/>
    <property type="molecule type" value="Genomic_DNA"/>
</dbReference>
<feature type="compositionally biased region" description="Basic and acidic residues" evidence="1">
    <location>
        <begin position="953"/>
        <end position="966"/>
    </location>
</feature>
<evidence type="ECO:0000313" key="2">
    <source>
        <dbReference type="EMBL" id="SPJ84197.1"/>
    </source>
</evidence>
<dbReference type="AlphaFoldDB" id="A0AAE8MJ11"/>
<sequence length="966" mass="108683">MSIIKTRATFIFAIIFNSVRHAGHENPALNMVMTSANEVIDISDDDENDVLPIQEHVWKQTLFKTLNAIQAERELVSLNSYQEFVNPGLEIRGRPLIPLPLTDHYAEVIKRLCGEVQGAHDAARNAWELDHTQFELINPAWPSCLNRIAEYITKGLRIKDALLKLQRMTLQGPGPGAKNTAGSGQSNSTIGYLAICLPSKHEGGSFHLSFGNRTAEVSTAASSALGLSAFGWFSDTECQVKGLVSGYRLTITYELYKNESVQPSNLSSGVGAKRVAEILRMWPWKYSDSNKVLYKLDNKQKTATLSLKDTKERDRAVCQIISNACDQAGLYMLFAEITCQVVDDMCSKNVTSCIDELYTLDGQHLASNKELDAEEEVLGFDVEEVSEIDADSDEDEGASQEYLMEEHITTRRWHDFAVLLIPKVGLLDLVRLGNFEPPWQLPRIPQDPEVYYRGLVQVIATAFQDLTKTSPDPKAHKVASNIISTLCVSADARQRLNTEPLVKWSLQSGDLSLYKLALQKAPMSAVSVLAEYLANTHGSSADSIDWKEWLDYIPDRPIAYFRGIYRDISPVFQVTSKAVSESFEAWARTLMDEKIDSERTWEFGHLNIILDWILERSQDPEWITTRLLPKVASGHHSQSHGALLVHLLRRIYELRHEPHFARAKEMYQAIIENSGGELNFPSDTIEPTEKVWSVDVPRHDLIFGPFVRLLTECHIIGAVERASQIIRETFSNLLLERSGWLLVRDPFGIIHCLIIPIIQFFAEGRSPTVPAVMEVLEILVRKIIRIDLPKQTPWVGHWVFRERGCGFCSDCAELNRFLTSPQLVWTFTAPTKRRLHIEHAIGMDSSLQVITAAQPIPGTLMVTKTAPQGQPSLQSWNFNHAGLMKVLQPLQGEFMMRALGEQRYREIILLEGVTPYAQPPTTTTAGFRRPAIEDVPESVKRRRTSSQSPGVEVKPEPTVKPETLDD</sequence>
<organism evidence="2 3">
    <name type="scientific">Fusarium torulosum</name>
    <dbReference type="NCBI Taxonomy" id="33205"/>
    <lineage>
        <taxon>Eukaryota</taxon>
        <taxon>Fungi</taxon>
        <taxon>Dikarya</taxon>
        <taxon>Ascomycota</taxon>
        <taxon>Pezizomycotina</taxon>
        <taxon>Sordariomycetes</taxon>
        <taxon>Hypocreomycetidae</taxon>
        <taxon>Hypocreales</taxon>
        <taxon>Nectriaceae</taxon>
        <taxon>Fusarium</taxon>
    </lineage>
</organism>
<comment type="caution">
    <text evidence="2">The sequence shown here is derived from an EMBL/GenBank/DDBJ whole genome shotgun (WGS) entry which is preliminary data.</text>
</comment>
<gene>
    <name evidence="2" type="ORF">FTOL_10714</name>
</gene>
<proteinExistence type="predicted"/>